<organism evidence="2 3">
    <name type="scientific">Hebeloma cylindrosporum</name>
    <dbReference type="NCBI Taxonomy" id="76867"/>
    <lineage>
        <taxon>Eukaryota</taxon>
        <taxon>Fungi</taxon>
        <taxon>Dikarya</taxon>
        <taxon>Basidiomycota</taxon>
        <taxon>Agaricomycotina</taxon>
        <taxon>Agaricomycetes</taxon>
        <taxon>Agaricomycetidae</taxon>
        <taxon>Agaricales</taxon>
        <taxon>Agaricineae</taxon>
        <taxon>Hymenogastraceae</taxon>
        <taxon>Hebeloma</taxon>
    </lineage>
</organism>
<evidence type="ECO:0008006" key="4">
    <source>
        <dbReference type="Google" id="ProtNLM"/>
    </source>
</evidence>
<feature type="compositionally biased region" description="Low complexity" evidence="1">
    <location>
        <begin position="10"/>
        <end position="23"/>
    </location>
</feature>
<feature type="compositionally biased region" description="Low complexity" evidence="1">
    <location>
        <begin position="260"/>
        <end position="272"/>
    </location>
</feature>
<reference evidence="2 3" key="1">
    <citation type="submission" date="2014-04" db="EMBL/GenBank/DDBJ databases">
        <authorList>
            <consortium name="DOE Joint Genome Institute"/>
            <person name="Kuo A."/>
            <person name="Gay G."/>
            <person name="Dore J."/>
            <person name="Kohler A."/>
            <person name="Nagy L.G."/>
            <person name="Floudas D."/>
            <person name="Copeland A."/>
            <person name="Barry K.W."/>
            <person name="Cichocki N."/>
            <person name="Veneault-Fourrey C."/>
            <person name="LaButti K."/>
            <person name="Lindquist E.A."/>
            <person name="Lipzen A."/>
            <person name="Lundell T."/>
            <person name="Morin E."/>
            <person name="Murat C."/>
            <person name="Sun H."/>
            <person name="Tunlid A."/>
            <person name="Henrissat B."/>
            <person name="Grigoriev I.V."/>
            <person name="Hibbett D.S."/>
            <person name="Martin F."/>
            <person name="Nordberg H.P."/>
            <person name="Cantor M.N."/>
            <person name="Hua S.X."/>
        </authorList>
    </citation>
    <scope>NUCLEOTIDE SEQUENCE [LARGE SCALE GENOMIC DNA]</scope>
    <source>
        <strain evidence="3">h7</strain>
    </source>
</reference>
<feature type="region of interest" description="Disordered" evidence="1">
    <location>
        <begin position="1"/>
        <end position="23"/>
    </location>
</feature>
<dbReference type="InterPro" id="IPR014752">
    <property type="entry name" value="Arrestin-like_C"/>
</dbReference>
<evidence type="ECO:0000256" key="1">
    <source>
        <dbReference type="SAM" id="MobiDB-lite"/>
    </source>
</evidence>
<evidence type="ECO:0000313" key="3">
    <source>
        <dbReference type="Proteomes" id="UP000053424"/>
    </source>
</evidence>
<dbReference type="EMBL" id="KN831828">
    <property type="protein sequence ID" value="KIM35177.1"/>
    <property type="molecule type" value="Genomic_DNA"/>
</dbReference>
<name>A0A0C2Y264_HEBCY</name>
<feature type="region of interest" description="Disordered" evidence="1">
    <location>
        <begin position="53"/>
        <end position="88"/>
    </location>
</feature>
<feature type="region of interest" description="Disordered" evidence="1">
    <location>
        <begin position="226"/>
        <end position="284"/>
    </location>
</feature>
<dbReference type="OrthoDB" id="3262423at2759"/>
<reference evidence="3" key="2">
    <citation type="submission" date="2015-01" db="EMBL/GenBank/DDBJ databases">
        <title>Evolutionary Origins and Diversification of the Mycorrhizal Mutualists.</title>
        <authorList>
            <consortium name="DOE Joint Genome Institute"/>
            <consortium name="Mycorrhizal Genomics Consortium"/>
            <person name="Kohler A."/>
            <person name="Kuo A."/>
            <person name="Nagy L.G."/>
            <person name="Floudas D."/>
            <person name="Copeland A."/>
            <person name="Barry K.W."/>
            <person name="Cichocki N."/>
            <person name="Veneault-Fourrey C."/>
            <person name="LaButti K."/>
            <person name="Lindquist E.A."/>
            <person name="Lipzen A."/>
            <person name="Lundell T."/>
            <person name="Morin E."/>
            <person name="Murat C."/>
            <person name="Riley R."/>
            <person name="Ohm R."/>
            <person name="Sun H."/>
            <person name="Tunlid A."/>
            <person name="Henrissat B."/>
            <person name="Grigoriev I.V."/>
            <person name="Hibbett D.S."/>
            <person name="Martin F."/>
        </authorList>
    </citation>
    <scope>NUCLEOTIDE SEQUENCE [LARGE SCALE GENOMIC DNA]</scope>
    <source>
        <strain evidence="3">h7</strain>
    </source>
</reference>
<protein>
    <recommendedName>
        <fullName evidence="4">Arrestin-like N-terminal domain-containing protein</fullName>
    </recommendedName>
</protein>
<gene>
    <name evidence="2" type="ORF">M413DRAFT_368864</name>
</gene>
<sequence length="624" mass="67699">MSSTPPSLPQFSGGSQSNRRSFFGRRFSNSSSFSLASINTILPQYSAIDALGPGSPLLSDDTSRSPRSQSTSRAKPSPKPPNSSSPLGSAAERFEYVFPIRPSNSWCTLRLFTENLPAGNPRVSHHKPKTPKFWGGQIIAGLLELELDRPQTIQSISLTLRGKVVTGSLEGGSYNFLDHDIVLWDKSSGDAHFDGKFVGDYKFPFSFPFPTDVDLANSSAVPASTTSEFATTQPPSSPTISAAKPKKHSRGWSFASRFNSTPEEPSSSPTSSSEKRKSKPKSILSPQVLSSFSAISTVHDAHLQPITRNRDENASANIYPMPQSFLETQVTVNVGYELSVHIVHGRFRPDSRIKTNISYVPSIHAKPCSFAGSQPCRETVGQRHSTTCWFALPTVSLGVGVNGKEEEVECTLQLAQPLSYTRGTSISCRLMLSSSSSEAINIASKTDVPRVRLRRQIRYFGASDTRGGGLGKSNVSPLQEQSAMGVGQISCEASAPFQGHLPDATARSGKGKGEFVTLDKEVGTCLWRAPGSTQSRAWEFGDEKVNLDGRVCLEGEIPLAHDMQPSCACPIFCVEYFVELVPFHIAGMHVPNQDLQDSNLGTGEVLTKQLIEVATLYPSDEEIM</sequence>
<proteinExistence type="predicted"/>
<accession>A0A0C2Y264</accession>
<dbReference type="AlphaFoldDB" id="A0A0C2Y264"/>
<keyword evidence="3" id="KW-1185">Reference proteome</keyword>
<dbReference type="Gene3D" id="2.60.40.640">
    <property type="match status" value="1"/>
</dbReference>
<dbReference type="HOGENOM" id="CLU_025691_1_0_1"/>
<feature type="compositionally biased region" description="Polar residues" evidence="1">
    <location>
        <begin position="226"/>
        <end position="240"/>
    </location>
</feature>
<dbReference type="Proteomes" id="UP000053424">
    <property type="component" value="Unassembled WGS sequence"/>
</dbReference>
<evidence type="ECO:0000313" key="2">
    <source>
        <dbReference type="EMBL" id="KIM35177.1"/>
    </source>
</evidence>